<feature type="compositionally biased region" description="Basic and acidic residues" evidence="1">
    <location>
        <begin position="42"/>
        <end position="61"/>
    </location>
</feature>
<sequence length="440" mass="47103">MPSSLAAALAATKKGGPAAVNTSGNNEDESPSRPSSLQLHNQKKDGMKRVERETVTKGPREKIKKHQGNTHNDDDDQREKTPPKKGDKNLDIEGSSKSNIKRGNKKGSKDTSPVKSNDVAAGEIVFVCDIPSDSDNDDGVCRDYADDNDRGRTKSVKRRGRRKKAKAPTPIKIADNSTGEIVFVCDIPSDSDDCVAECDGDCRDGGSKNNNSRSRGSGGGRSGRDNQGLQLADRGESGHGDNAKSGGKNLRKGNKESLVDGCKDRQIFNPPVSPSSMPTPWSIRAQGTKNNNDTGISTQGGGARSGGMNLRSGNITTTKGDRSNDRYITNPPGNSSSMPTPWSARADAMKNNDGCDKSTRKQSRDNDARAGRHPRDHFPCKGMISRERITSGAPNPTPTVTPANTVIKSGNEKELAAFSDIKLESTAIKGRWADEDSDDE</sequence>
<accession>A0ABD3MDX1</accession>
<comment type="caution">
    <text evidence="2">The sequence shown here is derived from an EMBL/GenBank/DDBJ whole genome shotgun (WGS) entry which is preliminary data.</text>
</comment>
<dbReference type="EMBL" id="JALLAZ020001831">
    <property type="protein sequence ID" value="KAL3762325.1"/>
    <property type="molecule type" value="Genomic_DNA"/>
</dbReference>
<proteinExistence type="predicted"/>
<feature type="compositionally biased region" description="Basic and acidic residues" evidence="1">
    <location>
        <begin position="347"/>
        <end position="370"/>
    </location>
</feature>
<feature type="compositionally biased region" description="Basic and acidic residues" evidence="1">
    <location>
        <begin position="77"/>
        <end position="91"/>
    </location>
</feature>
<feature type="compositionally biased region" description="Basic and acidic residues" evidence="1">
    <location>
        <begin position="253"/>
        <end position="266"/>
    </location>
</feature>
<feature type="compositionally biased region" description="Basic and acidic residues" evidence="1">
    <location>
        <begin position="376"/>
        <end position="389"/>
    </location>
</feature>
<dbReference type="AlphaFoldDB" id="A0ABD3MDX1"/>
<feature type="compositionally biased region" description="Basic residues" evidence="1">
    <location>
        <begin position="153"/>
        <end position="166"/>
    </location>
</feature>
<evidence type="ECO:0000256" key="1">
    <source>
        <dbReference type="SAM" id="MobiDB-lite"/>
    </source>
</evidence>
<feature type="region of interest" description="Disordered" evidence="1">
    <location>
        <begin position="1"/>
        <end position="173"/>
    </location>
</feature>
<feature type="compositionally biased region" description="Basic and acidic residues" evidence="1">
    <location>
        <begin position="233"/>
        <end position="242"/>
    </location>
</feature>
<feature type="compositionally biased region" description="Low complexity" evidence="1">
    <location>
        <begin position="1"/>
        <end position="19"/>
    </location>
</feature>
<evidence type="ECO:0000313" key="3">
    <source>
        <dbReference type="Proteomes" id="UP001530315"/>
    </source>
</evidence>
<keyword evidence="3" id="KW-1185">Reference proteome</keyword>
<feature type="compositionally biased region" description="Basic and acidic residues" evidence="1">
    <location>
        <begin position="139"/>
        <end position="152"/>
    </location>
</feature>
<evidence type="ECO:0000313" key="2">
    <source>
        <dbReference type="EMBL" id="KAL3762325.1"/>
    </source>
</evidence>
<gene>
    <name evidence="2" type="ORF">ACHAW5_006325</name>
</gene>
<feature type="region of interest" description="Disordered" evidence="1">
    <location>
        <begin position="198"/>
        <end position="408"/>
    </location>
</feature>
<protein>
    <submittedName>
        <fullName evidence="2">Uncharacterized protein</fullName>
    </submittedName>
</protein>
<feature type="compositionally biased region" description="Polar residues" evidence="1">
    <location>
        <begin position="331"/>
        <end position="340"/>
    </location>
</feature>
<reference evidence="2 3" key="1">
    <citation type="submission" date="2024-10" db="EMBL/GenBank/DDBJ databases">
        <title>Updated reference genomes for cyclostephanoid diatoms.</title>
        <authorList>
            <person name="Roberts W.R."/>
            <person name="Alverson A.J."/>
        </authorList>
    </citation>
    <scope>NUCLEOTIDE SEQUENCE [LARGE SCALE GENOMIC DNA]</scope>
    <source>
        <strain evidence="2 3">AJA276-08</strain>
    </source>
</reference>
<name>A0ABD3MDX1_9STRA</name>
<organism evidence="2 3">
    <name type="scientific">Stephanodiscus triporus</name>
    <dbReference type="NCBI Taxonomy" id="2934178"/>
    <lineage>
        <taxon>Eukaryota</taxon>
        <taxon>Sar</taxon>
        <taxon>Stramenopiles</taxon>
        <taxon>Ochrophyta</taxon>
        <taxon>Bacillariophyta</taxon>
        <taxon>Coscinodiscophyceae</taxon>
        <taxon>Thalassiosirophycidae</taxon>
        <taxon>Stephanodiscales</taxon>
        <taxon>Stephanodiscaceae</taxon>
        <taxon>Stephanodiscus</taxon>
    </lineage>
</organism>
<dbReference type="Proteomes" id="UP001530315">
    <property type="component" value="Unassembled WGS sequence"/>
</dbReference>
<feature type="compositionally biased region" description="Polar residues" evidence="1">
    <location>
        <begin position="274"/>
        <end position="297"/>
    </location>
</feature>